<feature type="region of interest" description="Disordered" evidence="13">
    <location>
        <begin position="846"/>
        <end position="944"/>
    </location>
</feature>
<evidence type="ECO:0000256" key="6">
    <source>
        <dbReference type="ARBA" id="ARBA00022833"/>
    </source>
</evidence>
<feature type="domain" description="C2H2-type" evidence="14">
    <location>
        <begin position="331"/>
        <end position="358"/>
    </location>
</feature>
<feature type="region of interest" description="Disordered" evidence="13">
    <location>
        <begin position="154"/>
        <end position="175"/>
    </location>
</feature>
<dbReference type="SMART" id="SM00355">
    <property type="entry name" value="ZnF_C2H2"/>
    <property type="match status" value="11"/>
</dbReference>
<feature type="binding site" evidence="12">
    <location>
        <position position="75"/>
    </location>
    <ligand>
        <name>Zn(2+)</name>
        <dbReference type="ChEBI" id="CHEBI:29105"/>
    </ligand>
</feature>
<dbReference type="PROSITE" id="PS00028">
    <property type="entry name" value="ZINC_FINGER_C2H2_1"/>
    <property type="match status" value="10"/>
</dbReference>
<name>A0A2M4BB35_9DIPT</name>
<sequence length="1111" mass="122944">MSRITRQQRLLRRKSVVPDSSHLCRLCLSKERRLTRFLSDESGLLNKDLLRQIYDLTTVEVDHLDIFPTAICSLCDQQLNELGRFREKCIENDTILHNLFGVEKERQFYDLLSSSNAVEDVGHPYSGYYGRAVALAPGEAGGGEGVQEQQVPNHLADETEPSSTTSSSIVLPEPNQTESTVTIALNQLSTLSSVRARKIRESSCERPVAPPTAVAVAAIVTAAPAMGEPLVTSTPASMESVEASDLTRKKKRSVPSKTVEMESAATDNGQPVTQHSDADDPTRSFTAEKLMSLSNRQLEDGRFQCGACARTFRNAYTLKRHLKLHTEENLYECEYCGKRFNDRSNWKIHLRAHTGDNLYNCLVCLKSYISPSTLKYHLRAHRKLRSFDCRVCQAPFPEYEELERHVRDVHRGLTMEDLQMEEDQLLDAANFVKIELEDDGDGAVLDEGKGVLLQRDANQRAGSSNEDDNGRITIASDTEDELGTMNGSMIDERHLEPIISHAIDGEEQEENRTAMPSGTNCQAPSQQPLELRNTNEDVTEQPTTDSNQLSPTQQLVATRSDIKQEVSDNVAVKEEPYDPRELLMLEDGSEAEADESKERTNEGTVILFRCDYCMQIFHYLDDLNAHMELHNKSNGTGGGVVLGSAASVPLVVPPPQATHHGGSGKHGDTTADGRPPPLVKPLTALRHIATPDGESWNTNSTPASEDSAPALLREMRDNMHTIYPHSSLLSTTREAGDPSTGAPSPRKTKGSKRKRMMLQPEPPAAEPVDVSPPEHPCTKCAKRFRTEELLRVHAETHANDAIVNRVRSCRICLKVFKCELNLQAHMRKHIDYHETMDHSRSILGDLSSRAGAGADSAGSGNESTGSYNPSSSIMNNQPDRAEEVCGDRTNENGTDHLMPSNRPPAMDGTGSESLGDSEGEIGSGLSSESSGSSSSRSNPTNGRGSLRRCEICAITFDDPVLLERHVLSHFERNEAVAFVPSADRPFKCTECHKRFKRKDYLLIHIRTHTGERRYKCDLCSSAFVHPSNLITHRKLHSNERPHKCDLCDATFKLYAGLKIHRRRCVMKNLTEGFSFSSNALSSATNDGIDSGAMEVENPPAVHIQSSNRLTI</sequence>
<feature type="region of interest" description="Disordered" evidence="13">
    <location>
        <begin position="506"/>
        <end position="528"/>
    </location>
</feature>
<feature type="region of interest" description="Disordered" evidence="13">
    <location>
        <begin position="455"/>
        <end position="492"/>
    </location>
</feature>
<feature type="compositionally biased region" description="Polar residues" evidence="13">
    <location>
        <begin position="514"/>
        <end position="528"/>
    </location>
</feature>
<evidence type="ECO:0000313" key="16">
    <source>
        <dbReference type="EMBL" id="MBW50264.1"/>
    </source>
</evidence>
<evidence type="ECO:0000256" key="7">
    <source>
        <dbReference type="ARBA" id="ARBA00023015"/>
    </source>
</evidence>
<proteinExistence type="inferred from homology"/>
<dbReference type="Pfam" id="PF13912">
    <property type="entry name" value="zf-C2H2_6"/>
    <property type="match status" value="1"/>
</dbReference>
<dbReference type="FunFam" id="3.30.160.60:FF:000688">
    <property type="entry name" value="zinc finger protein 197 isoform X1"/>
    <property type="match status" value="1"/>
</dbReference>
<feature type="binding site" evidence="12">
    <location>
        <position position="24"/>
    </location>
    <ligand>
        <name>Zn(2+)</name>
        <dbReference type="ChEBI" id="CHEBI:29105"/>
    </ligand>
</feature>
<feature type="domain" description="C2H2-type" evidence="14">
    <location>
        <begin position="303"/>
        <end position="330"/>
    </location>
</feature>
<evidence type="ECO:0000256" key="9">
    <source>
        <dbReference type="ARBA" id="ARBA00023163"/>
    </source>
</evidence>
<comment type="similarity">
    <text evidence="2">Belongs to the krueppel C2H2-type zinc-finger protein family.</text>
</comment>
<feature type="compositionally biased region" description="Low complexity" evidence="13">
    <location>
        <begin position="923"/>
        <end position="944"/>
    </location>
</feature>
<feature type="domain" description="C2H2-type" evidence="14">
    <location>
        <begin position="608"/>
        <end position="635"/>
    </location>
</feature>
<feature type="compositionally biased region" description="Polar residues" evidence="13">
    <location>
        <begin position="861"/>
        <end position="878"/>
    </location>
</feature>
<dbReference type="InterPro" id="IPR050331">
    <property type="entry name" value="Zinc_finger"/>
</dbReference>
<dbReference type="GO" id="GO:0010468">
    <property type="term" value="P:regulation of gene expression"/>
    <property type="evidence" value="ECO:0007669"/>
    <property type="project" value="TreeGrafter"/>
</dbReference>
<dbReference type="EMBL" id="GGFJ01001123">
    <property type="protein sequence ID" value="MBW50264.1"/>
    <property type="molecule type" value="Transcribed_RNA"/>
</dbReference>
<dbReference type="GO" id="GO:0003677">
    <property type="term" value="F:DNA binding"/>
    <property type="evidence" value="ECO:0007669"/>
    <property type="project" value="UniProtKB-KW"/>
</dbReference>
<dbReference type="PANTHER" id="PTHR16515:SF49">
    <property type="entry name" value="GASTRULA ZINC FINGER PROTEIN XLCGF49.1-LIKE-RELATED"/>
    <property type="match status" value="1"/>
</dbReference>
<dbReference type="Gene3D" id="3.30.160.60">
    <property type="entry name" value="Classic Zinc Finger"/>
    <property type="match status" value="7"/>
</dbReference>
<keyword evidence="4" id="KW-0677">Repeat</keyword>
<evidence type="ECO:0000256" key="3">
    <source>
        <dbReference type="ARBA" id="ARBA00022723"/>
    </source>
</evidence>
<evidence type="ECO:0000256" key="11">
    <source>
        <dbReference type="PROSITE-ProRule" id="PRU00042"/>
    </source>
</evidence>
<evidence type="ECO:0000256" key="5">
    <source>
        <dbReference type="ARBA" id="ARBA00022771"/>
    </source>
</evidence>
<feature type="domain" description="C2H2-type" evidence="14">
    <location>
        <begin position="807"/>
        <end position="834"/>
    </location>
</feature>
<feature type="region of interest" description="Disordered" evidence="13">
    <location>
        <begin position="229"/>
        <end position="282"/>
    </location>
</feature>
<dbReference type="InterPro" id="IPR036236">
    <property type="entry name" value="Znf_C2H2_sf"/>
</dbReference>
<keyword evidence="9" id="KW-0804">Transcription</keyword>
<dbReference type="Pfam" id="PF07776">
    <property type="entry name" value="zf-AD"/>
    <property type="match status" value="1"/>
</dbReference>
<evidence type="ECO:0000256" key="10">
    <source>
        <dbReference type="ARBA" id="ARBA00023242"/>
    </source>
</evidence>
<feature type="compositionally biased region" description="Polar residues" evidence="13">
    <location>
        <begin position="265"/>
        <end position="275"/>
    </location>
</feature>
<feature type="binding site" evidence="12">
    <location>
        <position position="27"/>
    </location>
    <ligand>
        <name>Zn(2+)</name>
        <dbReference type="ChEBI" id="CHEBI:29105"/>
    </ligand>
</feature>
<feature type="domain" description="C2H2-type" evidence="14">
    <location>
        <begin position="775"/>
        <end position="802"/>
    </location>
</feature>
<dbReference type="InterPro" id="IPR013087">
    <property type="entry name" value="Znf_C2H2_type"/>
</dbReference>
<evidence type="ECO:0000259" key="14">
    <source>
        <dbReference type="PROSITE" id="PS50157"/>
    </source>
</evidence>
<comment type="subcellular location">
    <subcellularLocation>
        <location evidence="1">Nucleus</location>
    </subcellularLocation>
</comment>
<evidence type="ECO:0000256" key="13">
    <source>
        <dbReference type="SAM" id="MobiDB-lite"/>
    </source>
</evidence>
<dbReference type="AlphaFoldDB" id="A0A2M4BB35"/>
<keyword evidence="7" id="KW-0805">Transcription regulation</keyword>
<reference evidence="16" key="1">
    <citation type="submission" date="2018-01" db="EMBL/GenBank/DDBJ databases">
        <title>An insight into the sialome of Amazonian anophelines.</title>
        <authorList>
            <person name="Ribeiro J.M."/>
            <person name="Scarpassa V."/>
            <person name="Calvo E."/>
        </authorList>
    </citation>
    <scope>NUCLEOTIDE SEQUENCE</scope>
    <source>
        <tissue evidence="16">Salivary glands</tissue>
    </source>
</reference>
<keyword evidence="10" id="KW-0539">Nucleus</keyword>
<dbReference type="PROSITE" id="PS51915">
    <property type="entry name" value="ZAD"/>
    <property type="match status" value="1"/>
</dbReference>
<organism evidence="16">
    <name type="scientific">Anopheles marajoara</name>
    <dbReference type="NCBI Taxonomy" id="58244"/>
    <lineage>
        <taxon>Eukaryota</taxon>
        <taxon>Metazoa</taxon>
        <taxon>Ecdysozoa</taxon>
        <taxon>Arthropoda</taxon>
        <taxon>Hexapoda</taxon>
        <taxon>Insecta</taxon>
        <taxon>Pterygota</taxon>
        <taxon>Neoptera</taxon>
        <taxon>Endopterygota</taxon>
        <taxon>Diptera</taxon>
        <taxon>Nematocera</taxon>
        <taxon>Culicoidea</taxon>
        <taxon>Culicidae</taxon>
        <taxon>Anophelinae</taxon>
        <taxon>Anopheles</taxon>
    </lineage>
</organism>
<evidence type="ECO:0000256" key="1">
    <source>
        <dbReference type="ARBA" id="ARBA00004123"/>
    </source>
</evidence>
<evidence type="ECO:0000256" key="12">
    <source>
        <dbReference type="PROSITE-ProRule" id="PRU01263"/>
    </source>
</evidence>
<dbReference type="SUPFAM" id="SSF57667">
    <property type="entry name" value="beta-beta-alpha zinc fingers"/>
    <property type="match status" value="5"/>
</dbReference>
<accession>A0A2M4BB35</accession>
<keyword evidence="3 12" id="KW-0479">Metal-binding</keyword>
<dbReference type="FunFam" id="3.30.160.60:FF:000145">
    <property type="entry name" value="Zinc finger protein 574"/>
    <property type="match status" value="1"/>
</dbReference>
<dbReference type="GO" id="GO:0005634">
    <property type="term" value="C:nucleus"/>
    <property type="evidence" value="ECO:0007669"/>
    <property type="project" value="UniProtKB-SubCell"/>
</dbReference>
<keyword evidence="8" id="KW-0238">DNA-binding</keyword>
<dbReference type="FunFam" id="3.30.160.60:FF:000188">
    <property type="entry name" value="Zinc finger protein 787"/>
    <property type="match status" value="1"/>
</dbReference>
<dbReference type="InterPro" id="IPR012934">
    <property type="entry name" value="Znf_AD"/>
</dbReference>
<dbReference type="SUPFAM" id="SSF57716">
    <property type="entry name" value="Glucocorticoid receptor-like (DNA-binding domain)"/>
    <property type="match status" value="1"/>
</dbReference>
<keyword evidence="6 12" id="KW-0862">Zinc</keyword>
<evidence type="ECO:0000259" key="15">
    <source>
        <dbReference type="PROSITE" id="PS51915"/>
    </source>
</evidence>
<evidence type="ECO:0000256" key="8">
    <source>
        <dbReference type="ARBA" id="ARBA00023125"/>
    </source>
</evidence>
<dbReference type="Pfam" id="PF12874">
    <property type="entry name" value="zf-met"/>
    <property type="match status" value="1"/>
</dbReference>
<dbReference type="PANTHER" id="PTHR16515">
    <property type="entry name" value="PR DOMAIN ZINC FINGER PROTEIN"/>
    <property type="match status" value="1"/>
</dbReference>
<feature type="domain" description="C2H2-type" evidence="14">
    <location>
        <begin position="387"/>
        <end position="415"/>
    </location>
</feature>
<feature type="domain" description="C2H2-type" evidence="14">
    <location>
        <begin position="1014"/>
        <end position="1041"/>
    </location>
</feature>
<keyword evidence="5 11" id="KW-0863">Zinc-finger</keyword>
<feature type="domain" description="C2H2-type" evidence="14">
    <location>
        <begin position="359"/>
        <end position="386"/>
    </location>
</feature>
<feature type="compositionally biased region" description="Basic residues" evidence="13">
    <location>
        <begin position="746"/>
        <end position="756"/>
    </location>
</feature>
<evidence type="ECO:0000256" key="2">
    <source>
        <dbReference type="ARBA" id="ARBA00006991"/>
    </source>
</evidence>
<dbReference type="PROSITE" id="PS50157">
    <property type="entry name" value="ZINC_FINGER_C2H2_2"/>
    <property type="match status" value="9"/>
</dbReference>
<dbReference type="GO" id="GO:0008270">
    <property type="term" value="F:zinc ion binding"/>
    <property type="evidence" value="ECO:0007669"/>
    <property type="project" value="UniProtKB-UniRule"/>
</dbReference>
<feature type="region of interest" description="Disordered" evidence="13">
    <location>
        <begin position="727"/>
        <end position="756"/>
    </location>
</feature>
<feature type="domain" description="C2H2-type" evidence="14">
    <location>
        <begin position="986"/>
        <end position="1013"/>
    </location>
</feature>
<dbReference type="Gene3D" id="3.40.1800.20">
    <property type="match status" value="1"/>
</dbReference>
<protein>
    <submittedName>
        <fullName evidence="16">Putative c2h2-type zn-finger protein</fullName>
    </submittedName>
</protein>
<feature type="compositionally biased region" description="Low complexity" evidence="13">
    <location>
        <begin position="907"/>
        <end position="916"/>
    </location>
</feature>
<feature type="region of interest" description="Disordered" evidence="13">
    <location>
        <begin position="654"/>
        <end position="676"/>
    </location>
</feature>
<feature type="compositionally biased region" description="Low complexity" evidence="13">
    <location>
        <begin position="847"/>
        <end position="860"/>
    </location>
</feature>
<feature type="compositionally biased region" description="Basic and acidic residues" evidence="13">
    <location>
        <begin position="879"/>
        <end position="894"/>
    </location>
</feature>
<dbReference type="Pfam" id="PF00096">
    <property type="entry name" value="zf-C2H2"/>
    <property type="match status" value="4"/>
</dbReference>
<dbReference type="SMART" id="SM00868">
    <property type="entry name" value="zf-AD"/>
    <property type="match status" value="1"/>
</dbReference>
<feature type="domain" description="ZAD" evidence="15">
    <location>
        <begin position="22"/>
        <end position="99"/>
    </location>
</feature>
<dbReference type="GO" id="GO:0030674">
    <property type="term" value="F:protein-macromolecule adaptor activity"/>
    <property type="evidence" value="ECO:0007669"/>
    <property type="project" value="UniProtKB-ARBA"/>
</dbReference>
<evidence type="ECO:0000256" key="4">
    <source>
        <dbReference type="ARBA" id="ARBA00022737"/>
    </source>
</evidence>
<feature type="binding site" evidence="12">
    <location>
        <position position="72"/>
    </location>
    <ligand>
        <name>Zn(2+)</name>
        <dbReference type="ChEBI" id="CHEBI:29105"/>
    </ligand>
</feature>